<dbReference type="EMBL" id="FXYZ01000001">
    <property type="protein sequence ID" value="SMX62399.1"/>
    <property type="molecule type" value="Genomic_DNA"/>
</dbReference>
<protein>
    <submittedName>
        <fullName evidence="1">Uncharacterized protein</fullName>
    </submittedName>
</protein>
<evidence type="ECO:0000313" key="1">
    <source>
        <dbReference type="EMBL" id="SMX62399.1"/>
    </source>
</evidence>
<organism evidence="1 2">
    <name type="scientific">Brevibacterium aurantiacum</name>
    <dbReference type="NCBI Taxonomy" id="273384"/>
    <lineage>
        <taxon>Bacteria</taxon>
        <taxon>Bacillati</taxon>
        <taxon>Actinomycetota</taxon>
        <taxon>Actinomycetes</taxon>
        <taxon>Micrococcales</taxon>
        <taxon>Brevibacteriaceae</taxon>
        <taxon>Brevibacterium</taxon>
    </lineage>
</organism>
<sequence length="144" mass="16732">MHEAVGSWARVLDIHYSPVFKDHRRDCLPEASKYQHLVHEYGLVDRYDSEEARIALNHLWRAVDDRLNFFTPTRKPVTWVKDSSGQRKRIYDEPATPLDRLSEAGVMSPSQESELITYRNSLDPAQLTSEIGHWQERLKSISAL</sequence>
<dbReference type="AlphaFoldDB" id="A0A2H1HHJ4"/>
<proteinExistence type="predicted"/>
<dbReference type="Proteomes" id="UP000234327">
    <property type="component" value="Unassembled WGS sequence"/>
</dbReference>
<name>A0A2H1HHJ4_BREAU</name>
<accession>A0A2H1HHJ4</accession>
<gene>
    <name evidence="1" type="ORF">BAURA63_00002</name>
</gene>
<reference evidence="1 2" key="1">
    <citation type="submission" date="2017-03" db="EMBL/GenBank/DDBJ databases">
        <authorList>
            <person name="Afonso C.L."/>
            <person name="Miller P.J."/>
            <person name="Scott M.A."/>
            <person name="Spackman E."/>
            <person name="Goraichik I."/>
            <person name="Dimitrov K.M."/>
            <person name="Suarez D.L."/>
            <person name="Swayne D.E."/>
        </authorList>
    </citation>
    <scope>NUCLEOTIDE SEQUENCE [LARGE SCALE GENOMIC DNA]</scope>
    <source>
        <strain evidence="2">6(3)</strain>
    </source>
</reference>
<evidence type="ECO:0000313" key="2">
    <source>
        <dbReference type="Proteomes" id="UP000234327"/>
    </source>
</evidence>